<organism evidence="1 2">
    <name type="scientific">Kineococcus gynurae</name>
    <dbReference type="NCBI Taxonomy" id="452979"/>
    <lineage>
        <taxon>Bacteria</taxon>
        <taxon>Bacillati</taxon>
        <taxon>Actinomycetota</taxon>
        <taxon>Actinomycetes</taxon>
        <taxon>Kineosporiales</taxon>
        <taxon>Kineosporiaceae</taxon>
        <taxon>Kineococcus</taxon>
    </lineage>
</organism>
<dbReference type="Gene3D" id="1.10.8.290">
    <property type="entry name" value="uncharacterized protein sp1917 domain"/>
    <property type="match status" value="1"/>
</dbReference>
<sequence>MTGPVTDPVTDPAPPVRHRIFGVPFADIHPLYVTKVERKGRTRAEVDDVIGWLTGYDEAGLAAAIEQRVDLETFFAQAPAMNPNAELITGVVCGMRVEEIQDPLMQRIRWMDKLVDEVARGKKMTSIRRG</sequence>
<protein>
    <submittedName>
        <fullName evidence="1">DUF2200 domain-containing protein</fullName>
    </submittedName>
</protein>
<dbReference type="RefSeq" id="WP_380137585.1">
    <property type="nucleotide sequence ID" value="NZ_JBHLUI010000008.1"/>
</dbReference>
<dbReference type="Proteomes" id="UP001589748">
    <property type="component" value="Unassembled WGS sequence"/>
</dbReference>
<reference evidence="1 2" key="1">
    <citation type="submission" date="2024-09" db="EMBL/GenBank/DDBJ databases">
        <authorList>
            <person name="Sun Q."/>
            <person name="Mori K."/>
        </authorList>
    </citation>
    <scope>NUCLEOTIDE SEQUENCE [LARGE SCALE GENOMIC DNA]</scope>
    <source>
        <strain evidence="1 2">TISTR 1856</strain>
    </source>
</reference>
<dbReference type="Pfam" id="PF09966">
    <property type="entry name" value="DUF2200"/>
    <property type="match status" value="1"/>
</dbReference>
<proteinExistence type="predicted"/>
<dbReference type="PIRSF" id="PIRSF033199">
    <property type="entry name" value="UCP033199"/>
    <property type="match status" value="1"/>
</dbReference>
<evidence type="ECO:0000313" key="2">
    <source>
        <dbReference type="Proteomes" id="UP001589748"/>
    </source>
</evidence>
<evidence type="ECO:0000313" key="1">
    <source>
        <dbReference type="EMBL" id="MFB9377980.1"/>
    </source>
</evidence>
<gene>
    <name evidence="1" type="ORF">ACFFVI_13490</name>
</gene>
<dbReference type="InterPro" id="IPR023204">
    <property type="entry name" value="SP1917_dom_sf"/>
</dbReference>
<dbReference type="InterPro" id="IPR014580">
    <property type="entry name" value="UCP033199"/>
</dbReference>
<name>A0ABV5LVA9_9ACTN</name>
<dbReference type="EMBL" id="JBHMDM010000007">
    <property type="protein sequence ID" value="MFB9377980.1"/>
    <property type="molecule type" value="Genomic_DNA"/>
</dbReference>
<keyword evidence="2" id="KW-1185">Reference proteome</keyword>
<comment type="caution">
    <text evidence="1">The sequence shown here is derived from an EMBL/GenBank/DDBJ whole genome shotgun (WGS) entry which is preliminary data.</text>
</comment>
<accession>A0ABV5LVA9</accession>